<dbReference type="GO" id="GO:0042273">
    <property type="term" value="P:ribosomal large subunit biogenesis"/>
    <property type="evidence" value="ECO:0007669"/>
    <property type="project" value="InterPro"/>
</dbReference>
<comment type="caution">
    <text evidence="2">The sequence shown here is derived from an EMBL/GenBank/DDBJ whole genome shotgun (WGS) entry which is preliminary data.</text>
</comment>
<evidence type="ECO:0000313" key="2">
    <source>
        <dbReference type="EMBL" id="OQR84202.1"/>
    </source>
</evidence>
<keyword evidence="3" id="KW-1185">Reference proteome</keyword>
<dbReference type="InterPro" id="IPR037379">
    <property type="entry name" value="WDR74/Nsa1"/>
</dbReference>
<feature type="compositionally biased region" description="Acidic residues" evidence="1">
    <location>
        <begin position="322"/>
        <end position="357"/>
    </location>
</feature>
<evidence type="ECO:0008006" key="4">
    <source>
        <dbReference type="Google" id="ProtNLM"/>
    </source>
</evidence>
<feature type="region of interest" description="Disordered" evidence="1">
    <location>
        <begin position="316"/>
        <end position="357"/>
    </location>
</feature>
<dbReference type="CDD" id="cd22857">
    <property type="entry name" value="WDR74"/>
    <property type="match status" value="1"/>
</dbReference>
<dbReference type="Gene3D" id="2.130.10.10">
    <property type="entry name" value="YVTN repeat-like/Quinoprotein amine dehydrogenase"/>
    <property type="match status" value="1"/>
</dbReference>
<dbReference type="PANTHER" id="PTHR16038">
    <property type="entry name" value="NOP SEVEN ASSOCIATED PROTEIN 1"/>
    <property type="match status" value="1"/>
</dbReference>
<gene>
    <name evidence="2" type="ORF">ACHHYP_13731</name>
</gene>
<dbReference type="InterPro" id="IPR015943">
    <property type="entry name" value="WD40/YVTN_repeat-like_dom_sf"/>
</dbReference>
<dbReference type="SMART" id="SM00320">
    <property type="entry name" value="WD40"/>
    <property type="match status" value="3"/>
</dbReference>
<dbReference type="GO" id="GO:0030687">
    <property type="term" value="C:preribosome, large subunit precursor"/>
    <property type="evidence" value="ECO:0007669"/>
    <property type="project" value="TreeGrafter"/>
</dbReference>
<evidence type="ECO:0000256" key="1">
    <source>
        <dbReference type="SAM" id="MobiDB-lite"/>
    </source>
</evidence>
<dbReference type="OrthoDB" id="18388at2759"/>
<dbReference type="Proteomes" id="UP000243579">
    <property type="component" value="Unassembled WGS sequence"/>
</dbReference>
<protein>
    <recommendedName>
        <fullName evidence="4">Ribosome biogenesis protein NSA1</fullName>
    </recommendedName>
</protein>
<reference evidence="2 3" key="1">
    <citation type="journal article" date="2014" name="Genome Biol. Evol.">
        <title>The secreted proteins of Achlya hypogyna and Thraustotheca clavata identify the ancestral oomycete secretome and reveal gene acquisitions by horizontal gene transfer.</title>
        <authorList>
            <person name="Misner I."/>
            <person name="Blouin N."/>
            <person name="Leonard G."/>
            <person name="Richards T.A."/>
            <person name="Lane C.E."/>
        </authorList>
    </citation>
    <scope>NUCLEOTIDE SEQUENCE [LARGE SCALE GENOMIC DNA]</scope>
    <source>
        <strain evidence="2 3">ATCC 48635</strain>
    </source>
</reference>
<dbReference type="STRING" id="1202772.A0A1V9YET1"/>
<name>A0A1V9YET1_ACHHY</name>
<dbReference type="PANTHER" id="PTHR16038:SF4">
    <property type="entry name" value="WD REPEAT-CONTAINING PROTEIN 74"/>
    <property type="match status" value="1"/>
</dbReference>
<dbReference type="EMBL" id="JNBR01001922">
    <property type="protein sequence ID" value="OQR84202.1"/>
    <property type="molecule type" value="Genomic_DNA"/>
</dbReference>
<proteinExistence type="predicted"/>
<accession>A0A1V9YET1</accession>
<organism evidence="2 3">
    <name type="scientific">Achlya hypogyna</name>
    <name type="common">Oomycete</name>
    <name type="synonym">Protoachlya hypogyna</name>
    <dbReference type="NCBI Taxonomy" id="1202772"/>
    <lineage>
        <taxon>Eukaryota</taxon>
        <taxon>Sar</taxon>
        <taxon>Stramenopiles</taxon>
        <taxon>Oomycota</taxon>
        <taxon>Saprolegniomycetes</taxon>
        <taxon>Saprolegniales</taxon>
        <taxon>Achlyaceae</taxon>
        <taxon>Achlya</taxon>
    </lineage>
</organism>
<dbReference type="InterPro" id="IPR011047">
    <property type="entry name" value="Quinoprotein_ADH-like_sf"/>
</dbReference>
<dbReference type="SUPFAM" id="SSF50998">
    <property type="entry name" value="Quinoprotein alcohol dehydrogenase-like"/>
    <property type="match status" value="1"/>
</dbReference>
<evidence type="ECO:0000313" key="3">
    <source>
        <dbReference type="Proteomes" id="UP000243579"/>
    </source>
</evidence>
<dbReference type="GO" id="GO:0005730">
    <property type="term" value="C:nucleolus"/>
    <property type="evidence" value="ECO:0007669"/>
    <property type="project" value="InterPro"/>
</dbReference>
<dbReference type="AlphaFoldDB" id="A0A1V9YET1"/>
<sequence>MRVIIGDETGLVKSVGLEAGTAQVLGAPGQSRATGAKYLAWTADKDVVIARANGRVDCVAADGADAPWTFSSQGAPVGMGVLPEFGSIVRCNVEGRVEVVHPLNIKPNPAAFSVGQDIHTLRVDPLSSNIIAIGGKERDLNLWDLETQTATFKAKNVTHDNLDMRVPVWVKAIEFLPPSGGHRLVVGTGHHQVRIYDTNTKRRPVQETSFGELPITAIAVKDNRVIFSDTAGNINALDLRNFKHLGRYHGPVGSIRDIALHPTLPYMAAVGLDRMVHVYHTETRKNVHTYYAKQRLNAVLFTDEVVKPMPVHVEGTTTTAAVEDEAEMSVDEDEEEYEGLEIDENDSSDVDSDEDMD</sequence>
<dbReference type="InterPro" id="IPR001680">
    <property type="entry name" value="WD40_rpt"/>
</dbReference>